<dbReference type="Pfam" id="PF02872">
    <property type="entry name" value="5_nucleotid_C"/>
    <property type="match status" value="1"/>
</dbReference>
<accession>A0ABW3S2N5</accession>
<keyword evidence="1" id="KW-0732">Signal</keyword>
<dbReference type="Proteomes" id="UP001597262">
    <property type="component" value="Unassembled WGS sequence"/>
</dbReference>
<evidence type="ECO:0000259" key="3">
    <source>
        <dbReference type="Pfam" id="PF00149"/>
    </source>
</evidence>
<reference evidence="6" key="1">
    <citation type="journal article" date="2019" name="Int. J. Syst. Evol. Microbiol.">
        <title>The Global Catalogue of Microorganisms (GCM) 10K type strain sequencing project: providing services to taxonomists for standard genome sequencing and annotation.</title>
        <authorList>
            <consortium name="The Broad Institute Genomics Platform"/>
            <consortium name="The Broad Institute Genome Sequencing Center for Infectious Disease"/>
            <person name="Wu L."/>
            <person name="Ma J."/>
        </authorList>
    </citation>
    <scope>NUCLEOTIDE SEQUENCE [LARGE SCALE GENOMIC DNA]</scope>
    <source>
        <strain evidence="6">CCUG 59189</strain>
    </source>
</reference>
<name>A0ABW3S2N5_9BACL</name>
<dbReference type="InterPro" id="IPR006179">
    <property type="entry name" value="5_nucleotidase/apyrase"/>
</dbReference>
<comment type="caution">
    <text evidence="5">The sequence shown here is derived from an EMBL/GenBank/DDBJ whole genome shotgun (WGS) entry which is preliminary data.</text>
</comment>
<dbReference type="Gene3D" id="3.90.780.10">
    <property type="entry name" value="5'-Nucleotidase, C-terminal domain"/>
    <property type="match status" value="1"/>
</dbReference>
<dbReference type="Gene3D" id="3.60.21.10">
    <property type="match status" value="1"/>
</dbReference>
<keyword evidence="6" id="KW-1185">Reference proteome</keyword>
<evidence type="ECO:0000313" key="6">
    <source>
        <dbReference type="Proteomes" id="UP001597262"/>
    </source>
</evidence>
<dbReference type="InterPro" id="IPR036907">
    <property type="entry name" value="5'-Nucleotdase_C_sf"/>
</dbReference>
<dbReference type="InterPro" id="IPR008334">
    <property type="entry name" value="5'-Nucleotdase_C"/>
</dbReference>
<protein>
    <submittedName>
        <fullName evidence="5">Bifunctional metallophosphatase/5'-nucleotidase</fullName>
    </submittedName>
</protein>
<organism evidence="5 6">
    <name type="scientific">Paenibacillus puldeungensis</name>
    <dbReference type="NCBI Taxonomy" id="696536"/>
    <lineage>
        <taxon>Bacteria</taxon>
        <taxon>Bacillati</taxon>
        <taxon>Bacillota</taxon>
        <taxon>Bacilli</taxon>
        <taxon>Bacillales</taxon>
        <taxon>Paenibacillaceae</taxon>
        <taxon>Paenibacillus</taxon>
    </lineage>
</organism>
<sequence>MPDMNQEILTILFTNDIHSHFGAMGRIASMIDELRAQAPGPTLVLDIGDHMDRAAPETEGTMGQANIDVLNLTEYDAVTIGNNEGLTFTPDLLKEAYGGLRSPVVCGNILEKRTGALPTWMSPHLVVNKGSFRVGLIGATAAFADFYDLLGLMALDPRETIAKSVQQLRSEVDLIVVMSHLGLPIDKELAETVPGIDLIIGGHTHHLLEEPLVIGSTTITAAGKFGRYLGKIEVFSRPDVDLPFRMNGICLPVEEGPALDKVQQAIEQSRETAKAQLSRGVAVTAKELSIDYASESPFGNLLAQAVRRFTGSDFSLVNSGQLLAGLPAGEISLGMLHERCPSPINPCRMRVEGKDILYSLEESLLDDVTEKVIFGFGFRGKVLGGICVDGLDIIYDPTAQPYHRIVQASISGTPLLEEQSYDVGTLDMFSFGIGYERLKNGSHKEFMLPDFLRDLLRMELQTAGAVENCFTPRWTKINTKEV</sequence>
<evidence type="ECO:0000313" key="5">
    <source>
        <dbReference type="EMBL" id="MFD1178420.1"/>
    </source>
</evidence>
<keyword evidence="2" id="KW-0378">Hydrolase</keyword>
<proteinExistence type="inferred from homology"/>
<evidence type="ECO:0000259" key="4">
    <source>
        <dbReference type="Pfam" id="PF02872"/>
    </source>
</evidence>
<dbReference type="InterPro" id="IPR004843">
    <property type="entry name" value="Calcineurin-like_PHP"/>
</dbReference>
<dbReference type="Pfam" id="PF00149">
    <property type="entry name" value="Metallophos"/>
    <property type="match status" value="1"/>
</dbReference>
<dbReference type="PANTHER" id="PTHR11575">
    <property type="entry name" value="5'-NUCLEOTIDASE-RELATED"/>
    <property type="match status" value="1"/>
</dbReference>
<dbReference type="SUPFAM" id="SSF55816">
    <property type="entry name" value="5'-nucleotidase (syn. UDP-sugar hydrolase), C-terminal domain"/>
    <property type="match status" value="1"/>
</dbReference>
<dbReference type="PRINTS" id="PR01607">
    <property type="entry name" value="APYRASEFAMLY"/>
</dbReference>
<comment type="similarity">
    <text evidence="2">Belongs to the 5'-nucleotidase family.</text>
</comment>
<gene>
    <name evidence="5" type="ORF">ACFQ3W_19265</name>
</gene>
<dbReference type="EMBL" id="JBHTLM010000016">
    <property type="protein sequence ID" value="MFD1178420.1"/>
    <property type="molecule type" value="Genomic_DNA"/>
</dbReference>
<dbReference type="InterPro" id="IPR029052">
    <property type="entry name" value="Metallo-depent_PP-like"/>
</dbReference>
<dbReference type="CDD" id="cd00845">
    <property type="entry name" value="MPP_UshA_N_like"/>
    <property type="match status" value="1"/>
</dbReference>
<dbReference type="RefSeq" id="WP_379320888.1">
    <property type="nucleotide sequence ID" value="NZ_JBHTLM010000016.1"/>
</dbReference>
<feature type="domain" description="5'-Nucleotidase C-terminal" evidence="4">
    <location>
        <begin position="288"/>
        <end position="427"/>
    </location>
</feature>
<keyword evidence="2" id="KW-0547">Nucleotide-binding</keyword>
<feature type="domain" description="Calcineurin-like phosphoesterase" evidence="3">
    <location>
        <begin position="10"/>
        <end position="206"/>
    </location>
</feature>
<dbReference type="SUPFAM" id="SSF56300">
    <property type="entry name" value="Metallo-dependent phosphatases"/>
    <property type="match status" value="1"/>
</dbReference>
<evidence type="ECO:0000256" key="1">
    <source>
        <dbReference type="ARBA" id="ARBA00022729"/>
    </source>
</evidence>
<evidence type="ECO:0000256" key="2">
    <source>
        <dbReference type="RuleBase" id="RU362119"/>
    </source>
</evidence>
<dbReference type="PANTHER" id="PTHR11575:SF23">
    <property type="entry name" value="5-NUCLEOTIDASE FAMILY PROTEIN"/>
    <property type="match status" value="1"/>
</dbReference>